<dbReference type="PANTHER" id="PTHR34768">
    <property type="entry name" value="COILED-COIL DOMAIN-CONTAINING PROTEIN 89"/>
    <property type="match status" value="1"/>
</dbReference>
<evidence type="ECO:0000256" key="2">
    <source>
        <dbReference type="SAM" id="Coils"/>
    </source>
</evidence>
<feature type="coiled-coil region" evidence="2">
    <location>
        <begin position="77"/>
        <end position="344"/>
    </location>
</feature>
<evidence type="ECO:0000313" key="4">
    <source>
        <dbReference type="Proteomes" id="UP000034805"/>
    </source>
</evidence>
<dbReference type="Proteomes" id="UP000034805">
    <property type="component" value="Unassembled WGS sequence"/>
</dbReference>
<accession>A0A0P7VDG3</accession>
<dbReference type="AlphaFoldDB" id="A0A0P7VDG3"/>
<protein>
    <submittedName>
        <fullName evidence="3">Coiled-coil domain-containing protein 89-like</fullName>
    </submittedName>
</protein>
<evidence type="ECO:0000313" key="3">
    <source>
        <dbReference type="EMBL" id="KPP73322.1"/>
    </source>
</evidence>
<name>A0A0P7VDG3_SCLFO</name>
<proteinExistence type="predicted"/>
<evidence type="ECO:0000256" key="1">
    <source>
        <dbReference type="ARBA" id="ARBA00023054"/>
    </source>
</evidence>
<gene>
    <name evidence="3" type="ORF">Z043_107601</name>
</gene>
<organism evidence="3 4">
    <name type="scientific">Scleropages formosus</name>
    <name type="common">Asian bonytongue</name>
    <name type="synonym">Osteoglossum formosum</name>
    <dbReference type="NCBI Taxonomy" id="113540"/>
    <lineage>
        <taxon>Eukaryota</taxon>
        <taxon>Metazoa</taxon>
        <taxon>Chordata</taxon>
        <taxon>Craniata</taxon>
        <taxon>Vertebrata</taxon>
        <taxon>Euteleostomi</taxon>
        <taxon>Actinopterygii</taxon>
        <taxon>Neopterygii</taxon>
        <taxon>Teleostei</taxon>
        <taxon>Osteoglossocephala</taxon>
        <taxon>Osteoglossomorpha</taxon>
        <taxon>Osteoglossiformes</taxon>
        <taxon>Osteoglossidae</taxon>
        <taxon>Scleropages</taxon>
    </lineage>
</organism>
<dbReference type="EMBL" id="JARO02002190">
    <property type="protein sequence ID" value="KPP73322.1"/>
    <property type="molecule type" value="Genomic_DNA"/>
</dbReference>
<dbReference type="PANTHER" id="PTHR34768:SF2">
    <property type="entry name" value="COILED-COIL DOMAIN CONTAINING 89"/>
    <property type="match status" value="1"/>
</dbReference>
<comment type="caution">
    <text evidence="3">The sequence shown here is derived from an EMBL/GenBank/DDBJ whole genome shotgun (WGS) entry which is preliminary data.</text>
</comment>
<sequence length="363" mass="43085">MVSEINAHLRMTSPHRNPKDLKKMIKDTKQDMDDVHVALEKLRSLSEEDKSETAALRSRIDEQSSLICILKRRADEMLQRCQALERINCELEELQQEVQKELEDERKRSSQLEQRFADLAANHQMLIDFKEEYKRQNAQLTQENQRLRQENESLFCEELQEKEAVVLKLTQELKELAEQHKHLEEEYQEKTSGFQVKLKELMSLHQTKEASLQDELQSTQKQLKDAVDMYTELDLQLRQSRGREIMKETQLQEKLDALTKEKNQLQDLSALKEKTVEDKEEEIKKLERLRQEEEEARVAAEQRFEKEAKAVNADLRVKDLRQALEQSEQKYDELKKDFEAYKKHCTDLLAKEKELNAKLRHII</sequence>
<reference evidence="3 4" key="1">
    <citation type="submission" date="2015-08" db="EMBL/GenBank/DDBJ databases">
        <title>The genome of the Asian arowana (Scleropages formosus).</title>
        <authorList>
            <person name="Tan M.H."/>
            <person name="Gan H.M."/>
            <person name="Croft L.J."/>
            <person name="Austin C.M."/>
        </authorList>
    </citation>
    <scope>NUCLEOTIDE SEQUENCE [LARGE SCALE GENOMIC DNA]</scope>
    <source>
        <strain evidence="3">Aro1</strain>
    </source>
</reference>
<dbReference type="InterPro" id="IPR043450">
    <property type="entry name" value="CCDC89-like"/>
</dbReference>
<keyword evidence="1 2" id="KW-0175">Coiled coil</keyword>